<comment type="caution">
    <text evidence="1">The sequence shown here is derived from an EMBL/GenBank/DDBJ whole genome shotgun (WGS) entry which is preliminary data.</text>
</comment>
<reference evidence="1" key="1">
    <citation type="submission" date="2022-06" db="EMBL/GenBank/DDBJ databases">
        <title>Phylogenomic reconstructions and comparative analyses of Kickxellomycotina fungi.</title>
        <authorList>
            <person name="Reynolds N.K."/>
            <person name="Stajich J.E."/>
            <person name="Barry K."/>
            <person name="Grigoriev I.V."/>
            <person name="Crous P."/>
            <person name="Smith M.E."/>
        </authorList>
    </citation>
    <scope>NUCLEOTIDE SEQUENCE</scope>
    <source>
        <strain evidence="1">RSA 2271</strain>
    </source>
</reference>
<name>A0ACC1HYL4_9FUNG</name>
<protein>
    <submittedName>
        <fullName evidence="1">Uncharacterized protein</fullName>
    </submittedName>
</protein>
<dbReference type="Proteomes" id="UP001145114">
    <property type="component" value="Unassembled WGS sequence"/>
</dbReference>
<evidence type="ECO:0000313" key="1">
    <source>
        <dbReference type="EMBL" id="KAJ1680352.1"/>
    </source>
</evidence>
<dbReference type="EMBL" id="JAMZIH010000004">
    <property type="protein sequence ID" value="KAJ1680352.1"/>
    <property type="molecule type" value="Genomic_DNA"/>
</dbReference>
<keyword evidence="2" id="KW-1185">Reference proteome</keyword>
<organism evidence="1 2">
    <name type="scientific">Spiromyces aspiralis</name>
    <dbReference type="NCBI Taxonomy" id="68401"/>
    <lineage>
        <taxon>Eukaryota</taxon>
        <taxon>Fungi</taxon>
        <taxon>Fungi incertae sedis</taxon>
        <taxon>Zoopagomycota</taxon>
        <taxon>Kickxellomycotina</taxon>
        <taxon>Kickxellomycetes</taxon>
        <taxon>Kickxellales</taxon>
        <taxon>Kickxellaceae</taxon>
        <taxon>Spiromyces</taxon>
    </lineage>
</organism>
<sequence length="333" mass="37613">MGSVISTIRNSGFPFGSAFNSDDGSSQGNLVSESRYAGLTLLLDDKNLSEDSLAILNEGDDLVRRLEAYRDCSDVIHQALSDHTPENEAKAWREIADNIIFLRDAYNYSTKLEAEISGLLGFLSVSKLGQRDPNTSLEQPRLEVYFTKIIQFAFKFDRLKMKTGSLQNDFSYYRRTLSRLRQSEDPEITRTVLKDGLANHMSLFYAYPNPMFRVIINSAVQYSSSDNQASFLELLVALKVACTNMLRASNPNPVFKERLLTLMTACCIIYDWTHPYGVFTQQSSISMPAVIGAIRQYSDSDKEKEILLDAIRIHSKHAKAQNVPRKVRSMLGF</sequence>
<evidence type="ECO:0000313" key="2">
    <source>
        <dbReference type="Proteomes" id="UP001145114"/>
    </source>
</evidence>
<proteinExistence type="predicted"/>
<gene>
    <name evidence="1" type="ORF">EV182_000134</name>
</gene>
<accession>A0ACC1HYL4</accession>